<keyword evidence="3" id="KW-1185">Reference proteome</keyword>
<evidence type="ECO:0000256" key="1">
    <source>
        <dbReference type="SAM" id="MobiDB-lite"/>
    </source>
</evidence>
<reference evidence="2 3" key="1">
    <citation type="submission" date="2016-12" db="EMBL/GenBank/DDBJ databases">
        <authorList>
            <person name="Song W.-J."/>
            <person name="Kurnit D.M."/>
        </authorList>
    </citation>
    <scope>NUCLEOTIDE SEQUENCE [LARGE SCALE GENOMIC DNA]</scope>
    <source>
        <strain evidence="2 3">DSM 12503</strain>
    </source>
</reference>
<dbReference type="OrthoDB" id="9768004at2"/>
<dbReference type="SUPFAM" id="SSF56436">
    <property type="entry name" value="C-type lectin-like"/>
    <property type="match status" value="1"/>
</dbReference>
<evidence type="ECO:0008006" key="4">
    <source>
        <dbReference type="Google" id="ProtNLM"/>
    </source>
</evidence>
<feature type="region of interest" description="Disordered" evidence="1">
    <location>
        <begin position="152"/>
        <end position="176"/>
    </location>
</feature>
<proteinExistence type="predicted"/>
<dbReference type="EMBL" id="FRFD01000007">
    <property type="protein sequence ID" value="SHO50055.1"/>
    <property type="molecule type" value="Genomic_DNA"/>
</dbReference>
<gene>
    <name evidence="2" type="ORF">SAMN02745217_02555</name>
</gene>
<protein>
    <recommendedName>
        <fullName evidence="4">Sulfatase-modifying factor enzyme 1</fullName>
    </recommendedName>
</protein>
<organism evidence="2 3">
    <name type="scientific">Anaerocolumna xylanovorans DSM 12503</name>
    <dbReference type="NCBI Taxonomy" id="1121345"/>
    <lineage>
        <taxon>Bacteria</taxon>
        <taxon>Bacillati</taxon>
        <taxon>Bacillota</taxon>
        <taxon>Clostridia</taxon>
        <taxon>Lachnospirales</taxon>
        <taxon>Lachnospiraceae</taxon>
        <taxon>Anaerocolumna</taxon>
    </lineage>
</organism>
<dbReference type="AlphaFoldDB" id="A0A1M7YBQ3"/>
<name>A0A1M7YBQ3_9FIRM</name>
<dbReference type="Proteomes" id="UP000184612">
    <property type="component" value="Unassembled WGS sequence"/>
</dbReference>
<dbReference type="RefSeq" id="WP_073589246.1">
    <property type="nucleotide sequence ID" value="NZ_FRFD01000007.1"/>
</dbReference>
<evidence type="ECO:0000313" key="3">
    <source>
        <dbReference type="Proteomes" id="UP000184612"/>
    </source>
</evidence>
<accession>A0A1M7YBQ3</accession>
<sequence>MNNYNFDALKFAAEGITGGGGTVLLDDAGLPSFMVPVAKRTNAQLFTGGSEKTHSAFVIDDVEYSKFYHSMFINCMVNGLAYSWPNMDPRASINYDDSHKACNAKGAGWHLASIAERAVIDHLIYKSGVIPRGNTQFGKSHSYTYEAGVGTASESDGAGGTRITRTATGSGPATWTHDGTRSGIADWVGNVWKWTSGLRIVNGEIQIFVGNQAAKQVSHVDASTYWKAIKPDGSLVAPGTTGTLKFTSTGTIGTDRVAATSTSKAFKDVAAASGVTMPEILKELHLLPCSDITTYQGTVYLNTDGERLPFVGGSCNGASNAGPSALGLSDPRSYVGAYVGFFSAFMEL</sequence>
<dbReference type="STRING" id="1121345.SAMN02745217_02555"/>
<dbReference type="InterPro" id="IPR016187">
    <property type="entry name" value="CTDL_fold"/>
</dbReference>
<evidence type="ECO:0000313" key="2">
    <source>
        <dbReference type="EMBL" id="SHO50055.1"/>
    </source>
</evidence>